<name>A0A160MWR0_9GAMM</name>
<dbReference type="Proteomes" id="UP000077255">
    <property type="component" value="Chromosome"/>
</dbReference>
<feature type="transmembrane region" description="Helical" evidence="1">
    <location>
        <begin position="119"/>
        <end position="140"/>
    </location>
</feature>
<gene>
    <name evidence="2" type="ORF">ATSB10_01670</name>
</gene>
<dbReference type="KEGG" id="dtx:ATSB10_01670"/>
<dbReference type="RefSeq" id="WP_063669986.1">
    <property type="nucleotide sequence ID" value="NZ_CP014841.1"/>
</dbReference>
<dbReference type="PATRIC" id="fig|445710.3.peg.165"/>
<proteinExistence type="predicted"/>
<feature type="transmembrane region" description="Helical" evidence="1">
    <location>
        <begin position="238"/>
        <end position="262"/>
    </location>
</feature>
<feature type="transmembrane region" description="Helical" evidence="1">
    <location>
        <begin position="164"/>
        <end position="186"/>
    </location>
</feature>
<dbReference type="EMBL" id="CP014841">
    <property type="protein sequence ID" value="AND67621.1"/>
    <property type="molecule type" value="Genomic_DNA"/>
</dbReference>
<evidence type="ECO:0000256" key="1">
    <source>
        <dbReference type="SAM" id="Phobius"/>
    </source>
</evidence>
<dbReference type="Pfam" id="PF22564">
    <property type="entry name" value="HAAS"/>
    <property type="match status" value="1"/>
</dbReference>
<feature type="transmembrane region" description="Helical" evidence="1">
    <location>
        <begin position="87"/>
        <end position="107"/>
    </location>
</feature>
<protein>
    <submittedName>
        <fullName evidence="2">Uncharacterized protein</fullName>
    </submittedName>
</protein>
<organism evidence="2 3">
    <name type="scientific">Dyella thiooxydans</name>
    <dbReference type="NCBI Taxonomy" id="445710"/>
    <lineage>
        <taxon>Bacteria</taxon>
        <taxon>Pseudomonadati</taxon>
        <taxon>Pseudomonadota</taxon>
        <taxon>Gammaproteobacteria</taxon>
        <taxon>Lysobacterales</taxon>
        <taxon>Rhodanobacteraceae</taxon>
        <taxon>Dyella</taxon>
    </lineage>
</organism>
<keyword evidence="3" id="KW-1185">Reference proteome</keyword>
<feature type="transmembrane region" description="Helical" evidence="1">
    <location>
        <begin position="268"/>
        <end position="286"/>
    </location>
</feature>
<keyword evidence="1" id="KW-0812">Transmembrane</keyword>
<feature type="transmembrane region" description="Helical" evidence="1">
    <location>
        <begin position="206"/>
        <end position="226"/>
    </location>
</feature>
<reference evidence="2 3" key="1">
    <citation type="submission" date="2016-02" db="EMBL/GenBank/DDBJ databases">
        <title>Complete genome sequencing and analysis of ATSB10, Dyella thiooxydans isolated from rhizosphere soil of sunflower (Helianthus annuus L.).</title>
        <authorList>
            <person name="Lee Y."/>
            <person name="Hwangbo K."/>
            <person name="Chung H."/>
            <person name="Yoo J."/>
            <person name="Kim K.Y."/>
            <person name="Sa T.M."/>
            <person name="Um Y."/>
            <person name="Madhaiyan M."/>
        </authorList>
    </citation>
    <scope>NUCLEOTIDE SEQUENCE [LARGE SCALE GENOMIC DNA]</scope>
    <source>
        <strain evidence="2 3">ATSB10</strain>
    </source>
</reference>
<keyword evidence="1" id="KW-0472">Membrane</keyword>
<accession>A0A160MWR0</accession>
<evidence type="ECO:0000313" key="3">
    <source>
        <dbReference type="Proteomes" id="UP000077255"/>
    </source>
</evidence>
<dbReference type="AlphaFoldDB" id="A0A160MWR0"/>
<dbReference type="OrthoDB" id="5056410at2"/>
<evidence type="ECO:0000313" key="2">
    <source>
        <dbReference type="EMBL" id="AND67621.1"/>
    </source>
</evidence>
<keyword evidence="1" id="KW-1133">Transmembrane helix</keyword>
<dbReference type="STRING" id="445710.ATSB10_01670"/>
<sequence length="306" mass="33612">MNPNEVIDAYLAEVMRRVPGGAREGIDLELRGLLADMLDDRAREAGRPADDAMVLELLRGFGTPTEVAARYRAPGLVIVPAEQTRTFVWMALVGVGLQWALTLPGVFRGESFARWWLSWGLGALWWPGLLVMLSLLAAWLRQRGLPKPAWSPHQVDPERVHRGAMAFGLAGFVVGVAGMTSLPWLVGAMPPPLPGVLAFDPAFLHGRAWLALPLWIGHFVVMARALSQGRWSVHLRRLDIAFDAAWLLLLGWWVATGGMFLAEATDQGARGGIALVMLFVAIDLVVKLRRRQRASRLPTMQGSPTP</sequence>